<proteinExistence type="predicted"/>
<reference evidence="2 3" key="1">
    <citation type="submission" date="2024-02" db="EMBL/GenBank/DDBJ databases">
        <authorList>
            <person name="Vignale AGUSTIN F."/>
            <person name="Sosa J E."/>
            <person name="Modenutti C."/>
        </authorList>
    </citation>
    <scope>NUCLEOTIDE SEQUENCE [LARGE SCALE GENOMIC DNA]</scope>
</reference>
<comment type="caution">
    <text evidence="2">The sequence shown here is derived from an EMBL/GenBank/DDBJ whole genome shotgun (WGS) entry which is preliminary data.</text>
</comment>
<keyword evidence="3" id="KW-1185">Reference proteome</keyword>
<gene>
    <name evidence="2" type="ORF">ILEXP_LOCUS11545</name>
</gene>
<sequence length="225" mass="24925">MELSPSSQSVFLVEHDYKAGGNNHMSQDDDSGVRCSKEPPDKGYYSDTEVSSSTDGFQIDLYSATFANHKAKQALQEQVPPQSVVDFNAITVSAERKGGSTPSLSIMAEFNDFINSLGVARLWFLRFLEVEDEIARCRVSHFYDLYISEIHQLEDELFSVIPNLVTNKDNNMLISPISLEELKGKGPLILKAIGVPNVFPLIFDLLGNGGWELEGRNYLETGGAI</sequence>
<evidence type="ECO:0000313" key="2">
    <source>
        <dbReference type="EMBL" id="CAK9143808.1"/>
    </source>
</evidence>
<protein>
    <submittedName>
        <fullName evidence="2">Uncharacterized protein</fullName>
    </submittedName>
</protein>
<evidence type="ECO:0000313" key="3">
    <source>
        <dbReference type="Proteomes" id="UP001642360"/>
    </source>
</evidence>
<organism evidence="2 3">
    <name type="scientific">Ilex paraguariensis</name>
    <name type="common">yerba mate</name>
    <dbReference type="NCBI Taxonomy" id="185542"/>
    <lineage>
        <taxon>Eukaryota</taxon>
        <taxon>Viridiplantae</taxon>
        <taxon>Streptophyta</taxon>
        <taxon>Embryophyta</taxon>
        <taxon>Tracheophyta</taxon>
        <taxon>Spermatophyta</taxon>
        <taxon>Magnoliopsida</taxon>
        <taxon>eudicotyledons</taxon>
        <taxon>Gunneridae</taxon>
        <taxon>Pentapetalae</taxon>
        <taxon>asterids</taxon>
        <taxon>campanulids</taxon>
        <taxon>Aquifoliales</taxon>
        <taxon>Aquifoliaceae</taxon>
        <taxon>Ilex</taxon>
    </lineage>
</organism>
<feature type="compositionally biased region" description="Basic and acidic residues" evidence="1">
    <location>
        <begin position="31"/>
        <end position="41"/>
    </location>
</feature>
<dbReference type="AlphaFoldDB" id="A0ABC8RFR7"/>
<evidence type="ECO:0000256" key="1">
    <source>
        <dbReference type="SAM" id="MobiDB-lite"/>
    </source>
</evidence>
<feature type="region of interest" description="Disordered" evidence="1">
    <location>
        <begin position="17"/>
        <end position="49"/>
    </location>
</feature>
<dbReference type="Proteomes" id="UP001642360">
    <property type="component" value="Unassembled WGS sequence"/>
</dbReference>
<name>A0ABC8RFR7_9AQUA</name>
<accession>A0ABC8RFR7</accession>
<dbReference type="EMBL" id="CAUOFW020001336">
    <property type="protein sequence ID" value="CAK9143808.1"/>
    <property type="molecule type" value="Genomic_DNA"/>
</dbReference>